<proteinExistence type="predicted"/>
<comment type="caution">
    <text evidence="2">The sequence shown here is derived from an EMBL/GenBank/DDBJ whole genome shotgun (WGS) entry which is preliminary data.</text>
</comment>
<evidence type="ECO:0000256" key="1">
    <source>
        <dbReference type="SAM" id="MobiDB-lite"/>
    </source>
</evidence>
<gene>
    <name evidence="2" type="ORF">TrVE_jg2378</name>
</gene>
<feature type="region of interest" description="Disordered" evidence="1">
    <location>
        <begin position="98"/>
        <end position="120"/>
    </location>
</feature>
<dbReference type="EMBL" id="BRXX01000077">
    <property type="protein sequence ID" value="GMH87989.1"/>
    <property type="molecule type" value="Genomic_DNA"/>
</dbReference>
<evidence type="ECO:0000313" key="3">
    <source>
        <dbReference type="Proteomes" id="UP001165160"/>
    </source>
</evidence>
<sequence length="120" mass="13106">MIVTQHLLENLSQGRATPGTTPMTLKALSGGGVALLVQRRDEYSTKKPYEMKKLIAEEKERAKNKKIKISFTKRGSNGKHSTLPLTARWNGWKKLEEEVAGGSKRKAGAGVGGDSKKSRA</sequence>
<reference evidence="3" key="1">
    <citation type="journal article" date="2023" name="Commun. Biol.">
        <title>Genome analysis of Parmales, the sister group of diatoms, reveals the evolutionary specialization of diatoms from phago-mixotrophs to photoautotrophs.</title>
        <authorList>
            <person name="Ban H."/>
            <person name="Sato S."/>
            <person name="Yoshikawa S."/>
            <person name="Yamada K."/>
            <person name="Nakamura Y."/>
            <person name="Ichinomiya M."/>
            <person name="Sato N."/>
            <person name="Blanc-Mathieu R."/>
            <person name="Endo H."/>
            <person name="Kuwata A."/>
            <person name="Ogata H."/>
        </authorList>
    </citation>
    <scope>NUCLEOTIDE SEQUENCE [LARGE SCALE GENOMIC DNA]</scope>
    <source>
        <strain evidence="3">NIES 3699</strain>
    </source>
</reference>
<name>A0A9W7BBW0_9STRA</name>
<protein>
    <submittedName>
        <fullName evidence="2">Uncharacterized protein</fullName>
    </submittedName>
</protein>
<evidence type="ECO:0000313" key="2">
    <source>
        <dbReference type="EMBL" id="GMH87989.1"/>
    </source>
</evidence>
<dbReference type="Proteomes" id="UP001165160">
    <property type="component" value="Unassembled WGS sequence"/>
</dbReference>
<organism evidence="2 3">
    <name type="scientific">Triparma verrucosa</name>
    <dbReference type="NCBI Taxonomy" id="1606542"/>
    <lineage>
        <taxon>Eukaryota</taxon>
        <taxon>Sar</taxon>
        <taxon>Stramenopiles</taxon>
        <taxon>Ochrophyta</taxon>
        <taxon>Bolidophyceae</taxon>
        <taxon>Parmales</taxon>
        <taxon>Triparmaceae</taxon>
        <taxon>Triparma</taxon>
    </lineage>
</organism>
<keyword evidence="3" id="KW-1185">Reference proteome</keyword>
<dbReference type="AlphaFoldDB" id="A0A9W7BBW0"/>
<accession>A0A9W7BBW0</accession>